<accession>A0A371FGE2</accession>
<dbReference type="EMBL" id="QJKJ01009266">
    <property type="protein sequence ID" value="RDX77163.1"/>
    <property type="molecule type" value="Genomic_DNA"/>
</dbReference>
<dbReference type="Pfam" id="PF13963">
    <property type="entry name" value="Transpos_assoc"/>
    <property type="match status" value="1"/>
</dbReference>
<feature type="non-terminal residue" evidence="2">
    <location>
        <position position="1"/>
    </location>
</feature>
<keyword evidence="3" id="KW-1185">Reference proteome</keyword>
<organism evidence="2 3">
    <name type="scientific">Mucuna pruriens</name>
    <name type="common">Velvet bean</name>
    <name type="synonym">Dolichos pruriens</name>
    <dbReference type="NCBI Taxonomy" id="157652"/>
    <lineage>
        <taxon>Eukaryota</taxon>
        <taxon>Viridiplantae</taxon>
        <taxon>Streptophyta</taxon>
        <taxon>Embryophyta</taxon>
        <taxon>Tracheophyta</taxon>
        <taxon>Spermatophyta</taxon>
        <taxon>Magnoliopsida</taxon>
        <taxon>eudicotyledons</taxon>
        <taxon>Gunneridae</taxon>
        <taxon>Pentapetalae</taxon>
        <taxon>rosids</taxon>
        <taxon>fabids</taxon>
        <taxon>Fabales</taxon>
        <taxon>Fabaceae</taxon>
        <taxon>Papilionoideae</taxon>
        <taxon>50 kb inversion clade</taxon>
        <taxon>NPAAA clade</taxon>
        <taxon>indigoferoid/millettioid clade</taxon>
        <taxon>Phaseoleae</taxon>
        <taxon>Mucuna</taxon>
    </lineage>
</organism>
<sequence>MISQQHLPYYFLILFSWMEVIMDKSWIHMPRNIVKYLDVLNKFLDFAFENQFVNVAIWCPCPKCCCNKWETRDIVCDHLICKQFPKNYKVWNDMVKDMKQWYQGILKQYSNHCKMEI</sequence>
<dbReference type="OrthoDB" id="1750186at2759"/>
<reference evidence="2" key="1">
    <citation type="submission" date="2018-05" db="EMBL/GenBank/DDBJ databases">
        <title>Draft genome of Mucuna pruriens seed.</title>
        <authorList>
            <person name="Nnadi N.E."/>
            <person name="Vos R."/>
            <person name="Hasami M.H."/>
            <person name="Devisetty U.K."/>
            <person name="Aguiy J.C."/>
        </authorList>
    </citation>
    <scope>NUCLEOTIDE SEQUENCE [LARGE SCALE GENOMIC DNA]</scope>
    <source>
        <strain evidence="2">JCA_2017</strain>
    </source>
</reference>
<dbReference type="Proteomes" id="UP000257109">
    <property type="component" value="Unassembled WGS sequence"/>
</dbReference>
<dbReference type="AlphaFoldDB" id="A0A371FGE2"/>
<evidence type="ECO:0000313" key="2">
    <source>
        <dbReference type="EMBL" id="RDX77163.1"/>
    </source>
</evidence>
<protein>
    <recommendedName>
        <fullName evidence="1">Transposase-associated domain-containing protein</fullName>
    </recommendedName>
</protein>
<evidence type="ECO:0000259" key="1">
    <source>
        <dbReference type="Pfam" id="PF13963"/>
    </source>
</evidence>
<gene>
    <name evidence="2" type="ORF">CR513_42759</name>
</gene>
<evidence type="ECO:0000313" key="3">
    <source>
        <dbReference type="Proteomes" id="UP000257109"/>
    </source>
</evidence>
<proteinExistence type="predicted"/>
<name>A0A371FGE2_MUCPR</name>
<dbReference type="InterPro" id="IPR029480">
    <property type="entry name" value="Transpos_assoc"/>
</dbReference>
<comment type="caution">
    <text evidence="2">The sequence shown here is derived from an EMBL/GenBank/DDBJ whole genome shotgun (WGS) entry which is preliminary data.</text>
</comment>
<feature type="domain" description="Transposase-associated" evidence="1">
    <location>
        <begin position="24"/>
        <end position="92"/>
    </location>
</feature>